<dbReference type="AlphaFoldDB" id="A0A5E7QIL2"/>
<dbReference type="EMBL" id="CABVIK010000032">
    <property type="protein sequence ID" value="VVP61120.1"/>
    <property type="molecule type" value="Genomic_DNA"/>
</dbReference>
<reference evidence="1 2" key="1">
    <citation type="submission" date="2019-09" db="EMBL/GenBank/DDBJ databases">
        <authorList>
            <person name="Chandra G."/>
            <person name="Truman W A."/>
        </authorList>
    </citation>
    <scope>NUCLEOTIDE SEQUENCE [LARGE SCALE GENOMIC DNA]</scope>
    <source>
        <strain evidence="1">PS870</strain>
    </source>
</reference>
<evidence type="ECO:0000313" key="1">
    <source>
        <dbReference type="EMBL" id="VVP61120.1"/>
    </source>
</evidence>
<evidence type="ECO:0000313" key="2">
    <source>
        <dbReference type="Proteomes" id="UP000349468"/>
    </source>
</evidence>
<accession>A0A5E7QIL2</accession>
<organism evidence="1 2">
    <name type="scientific">Pseudomonas fluorescens</name>
    <dbReference type="NCBI Taxonomy" id="294"/>
    <lineage>
        <taxon>Bacteria</taxon>
        <taxon>Pseudomonadati</taxon>
        <taxon>Pseudomonadota</taxon>
        <taxon>Gammaproteobacteria</taxon>
        <taxon>Pseudomonadales</taxon>
        <taxon>Pseudomonadaceae</taxon>
        <taxon>Pseudomonas</taxon>
    </lineage>
</organism>
<gene>
    <name evidence="1" type="ORF">PS870_06260</name>
</gene>
<protein>
    <submittedName>
        <fullName evidence="1">Uncharacterized protein</fullName>
    </submittedName>
</protein>
<dbReference type="Proteomes" id="UP000349468">
    <property type="component" value="Unassembled WGS sequence"/>
</dbReference>
<name>A0A5E7QIL2_PSEFL</name>
<proteinExistence type="predicted"/>
<sequence length="64" mass="7099">MLLRWVSEDVYPGGNCLAPEIAMLELSEGVLRLPFGLRMCAESGSSNFFDQAPLERVPDEVERG</sequence>